<accession>A0A1E4T2X4</accession>
<organism evidence="1 2">
    <name type="scientific">[Candida] arabinofermentans NRRL YB-2248</name>
    <dbReference type="NCBI Taxonomy" id="983967"/>
    <lineage>
        <taxon>Eukaryota</taxon>
        <taxon>Fungi</taxon>
        <taxon>Dikarya</taxon>
        <taxon>Ascomycota</taxon>
        <taxon>Saccharomycotina</taxon>
        <taxon>Pichiomycetes</taxon>
        <taxon>Pichiales</taxon>
        <taxon>Pichiaceae</taxon>
        <taxon>Ogataea</taxon>
        <taxon>Ogataea/Candida clade</taxon>
    </lineage>
</organism>
<feature type="non-terminal residue" evidence="1">
    <location>
        <position position="1"/>
    </location>
</feature>
<dbReference type="OrthoDB" id="21513at2759"/>
<dbReference type="InterPro" id="IPR051870">
    <property type="entry name" value="Elongin-A_domain"/>
</dbReference>
<dbReference type="Pfam" id="PF06881">
    <property type="entry name" value="Elongin_A"/>
    <property type="match status" value="1"/>
</dbReference>
<sequence length="131" mass="15281">SLTQLARIKCIQNAHLINDIGIAPYHLIEPILKKKSANSLKLMELQSPQIIANSEPLWRSLIKRDFNDRPLDLITIKNGKKLKFKARDLYYKYLKERENQRLLAAENLKLITKQLTIEKNKNKIKALNHVI</sequence>
<dbReference type="Proteomes" id="UP000094801">
    <property type="component" value="Unassembled WGS sequence"/>
</dbReference>
<dbReference type="Gene3D" id="6.10.250.3180">
    <property type="match status" value="1"/>
</dbReference>
<dbReference type="PANTHER" id="PTHR15141">
    <property type="entry name" value="TRANSCRIPTION ELONGATION FACTOR B POLYPEPTIDE 3"/>
    <property type="match status" value="1"/>
</dbReference>
<evidence type="ECO:0000313" key="1">
    <source>
        <dbReference type="EMBL" id="ODV86094.1"/>
    </source>
</evidence>
<dbReference type="PANTHER" id="PTHR15141:SF76">
    <property type="entry name" value="TRANSCRIPTION ELONGATION FACTOR B POLYPEPTIDE 3"/>
    <property type="match status" value="1"/>
</dbReference>
<evidence type="ECO:0000313" key="2">
    <source>
        <dbReference type="Proteomes" id="UP000094801"/>
    </source>
</evidence>
<name>A0A1E4T2X4_9ASCO</name>
<evidence type="ECO:0008006" key="3">
    <source>
        <dbReference type="Google" id="ProtNLM"/>
    </source>
</evidence>
<reference evidence="2" key="1">
    <citation type="submission" date="2016-04" db="EMBL/GenBank/DDBJ databases">
        <title>Comparative genomics of biotechnologically important yeasts.</title>
        <authorList>
            <consortium name="DOE Joint Genome Institute"/>
            <person name="Riley R."/>
            <person name="Haridas S."/>
            <person name="Wolfe K.H."/>
            <person name="Lopes M.R."/>
            <person name="Hittinger C.T."/>
            <person name="Goker M."/>
            <person name="Salamov A."/>
            <person name="Wisecaver J."/>
            <person name="Long T.M."/>
            <person name="Aerts A.L."/>
            <person name="Barry K."/>
            <person name="Choi C."/>
            <person name="Clum A."/>
            <person name="Coughlan A.Y."/>
            <person name="Deshpande S."/>
            <person name="Douglass A.P."/>
            <person name="Hanson S.J."/>
            <person name="Klenk H.-P."/>
            <person name="Labutti K."/>
            <person name="Lapidus A."/>
            <person name="Lindquist E."/>
            <person name="Lipzen A."/>
            <person name="Meier-Kolthoff J.P."/>
            <person name="Ohm R.A."/>
            <person name="Otillar R.P."/>
            <person name="Pangilinan J."/>
            <person name="Peng Y."/>
            <person name="Rokas A."/>
            <person name="Rosa C.A."/>
            <person name="Scheuner C."/>
            <person name="Sibirny A.A."/>
            <person name="Slot J.C."/>
            <person name="Stielow J.B."/>
            <person name="Sun H."/>
            <person name="Kurtzman C.P."/>
            <person name="Blackwell M."/>
            <person name="Grigoriev I.V."/>
            <person name="Jeffries T.W."/>
        </authorList>
    </citation>
    <scope>NUCLEOTIDE SEQUENCE [LARGE SCALE GENOMIC DNA]</scope>
    <source>
        <strain evidence="2">NRRL YB-2248</strain>
    </source>
</reference>
<proteinExistence type="predicted"/>
<dbReference type="STRING" id="983967.A0A1E4T2X4"/>
<dbReference type="GO" id="GO:0070449">
    <property type="term" value="C:elongin complex"/>
    <property type="evidence" value="ECO:0007669"/>
    <property type="project" value="InterPro"/>
</dbReference>
<dbReference type="AlphaFoldDB" id="A0A1E4T2X4"/>
<keyword evidence="2" id="KW-1185">Reference proteome</keyword>
<dbReference type="GO" id="GO:0006368">
    <property type="term" value="P:transcription elongation by RNA polymerase II"/>
    <property type="evidence" value="ECO:0007669"/>
    <property type="project" value="InterPro"/>
</dbReference>
<dbReference type="InterPro" id="IPR010684">
    <property type="entry name" value="RNA_pol_II_trans_fac_SIII_A"/>
</dbReference>
<protein>
    <recommendedName>
        <fullName evidence="3">Elongin-A</fullName>
    </recommendedName>
</protein>
<dbReference type="EMBL" id="KV453851">
    <property type="protein sequence ID" value="ODV86094.1"/>
    <property type="molecule type" value="Genomic_DNA"/>
</dbReference>
<gene>
    <name evidence="1" type="ORF">CANARDRAFT_190940</name>
</gene>
<feature type="non-terminal residue" evidence="1">
    <location>
        <position position="131"/>
    </location>
</feature>